<accession>A0A9Q3IAY6</accession>
<evidence type="ECO:0000256" key="22">
    <source>
        <dbReference type="ARBA" id="ARBA00049244"/>
    </source>
</evidence>
<keyword evidence="11" id="KW-0378">Hydrolase</keyword>
<keyword evidence="26" id="KW-1185">Reference proteome</keyword>
<dbReference type="SUPFAM" id="SSF56672">
    <property type="entry name" value="DNA/RNA polymerases"/>
    <property type="match status" value="1"/>
</dbReference>
<dbReference type="Proteomes" id="UP000765509">
    <property type="component" value="Unassembled WGS sequence"/>
</dbReference>
<dbReference type="InterPro" id="IPR043502">
    <property type="entry name" value="DNA/RNA_pol_sf"/>
</dbReference>
<comment type="catalytic activity">
    <reaction evidence="22">
        <text>DNA(n) + a 2'-deoxyribonucleoside 5'-triphosphate = DNA(n+1) + diphosphate</text>
        <dbReference type="Rhea" id="RHEA:22508"/>
        <dbReference type="Rhea" id="RHEA-COMP:17339"/>
        <dbReference type="Rhea" id="RHEA-COMP:17340"/>
        <dbReference type="ChEBI" id="CHEBI:33019"/>
        <dbReference type="ChEBI" id="CHEBI:61560"/>
        <dbReference type="ChEBI" id="CHEBI:173112"/>
        <dbReference type="EC" id="2.7.7.7"/>
    </reaction>
</comment>
<dbReference type="GO" id="GO:0046872">
    <property type="term" value="F:metal ion binding"/>
    <property type="evidence" value="ECO:0007669"/>
    <property type="project" value="UniProtKB-KW"/>
</dbReference>
<dbReference type="GO" id="GO:0004190">
    <property type="term" value="F:aspartic-type endopeptidase activity"/>
    <property type="evidence" value="ECO:0007669"/>
    <property type="project" value="UniProtKB-KW"/>
</dbReference>
<keyword evidence="17" id="KW-0239">DNA-directed DNA polymerase</keyword>
<keyword evidence="16" id="KW-0695">RNA-directed DNA polymerase</keyword>
<dbReference type="EMBL" id="AVOT02037884">
    <property type="protein sequence ID" value="MBW0532630.1"/>
    <property type="molecule type" value="Genomic_DNA"/>
</dbReference>
<feature type="domain" description="Integrase catalytic" evidence="24">
    <location>
        <begin position="139"/>
        <end position="305"/>
    </location>
</feature>
<dbReference type="PROSITE" id="PS50994">
    <property type="entry name" value="INTEGRASE"/>
    <property type="match status" value="1"/>
</dbReference>
<dbReference type="Gene3D" id="3.30.420.10">
    <property type="entry name" value="Ribonuclease H-like superfamily/Ribonuclease H"/>
    <property type="match status" value="1"/>
</dbReference>
<dbReference type="PANTHER" id="PTHR42648:SF11">
    <property type="entry name" value="TRANSPOSON TY4-P GAG-POL POLYPROTEIN"/>
    <property type="match status" value="1"/>
</dbReference>
<evidence type="ECO:0000256" key="8">
    <source>
        <dbReference type="ARBA" id="ARBA00022741"/>
    </source>
</evidence>
<keyword evidence="7" id="KW-0479">Metal-binding</keyword>
<keyword evidence="2" id="KW-0815">Transposition</keyword>
<dbReference type="GO" id="GO:0006310">
    <property type="term" value="P:DNA recombination"/>
    <property type="evidence" value="ECO:0007669"/>
    <property type="project" value="UniProtKB-KW"/>
</dbReference>
<keyword evidence="13" id="KW-0460">Magnesium</keyword>
<evidence type="ECO:0000256" key="21">
    <source>
        <dbReference type="ARBA" id="ARBA00048173"/>
    </source>
</evidence>
<evidence type="ECO:0000256" key="6">
    <source>
        <dbReference type="ARBA" id="ARBA00022722"/>
    </source>
</evidence>
<feature type="region of interest" description="Disordered" evidence="23">
    <location>
        <begin position="408"/>
        <end position="454"/>
    </location>
</feature>
<dbReference type="GO" id="GO:0032196">
    <property type="term" value="P:transposition"/>
    <property type="evidence" value="ECO:0007669"/>
    <property type="project" value="UniProtKB-KW"/>
</dbReference>
<evidence type="ECO:0000256" key="11">
    <source>
        <dbReference type="ARBA" id="ARBA00022801"/>
    </source>
</evidence>
<feature type="non-terminal residue" evidence="25">
    <location>
        <position position="1"/>
    </location>
</feature>
<evidence type="ECO:0000256" key="9">
    <source>
        <dbReference type="ARBA" id="ARBA00022750"/>
    </source>
</evidence>
<evidence type="ECO:0000256" key="13">
    <source>
        <dbReference type="ARBA" id="ARBA00022842"/>
    </source>
</evidence>
<evidence type="ECO:0000256" key="15">
    <source>
        <dbReference type="ARBA" id="ARBA00022908"/>
    </source>
</evidence>
<evidence type="ECO:0000256" key="12">
    <source>
        <dbReference type="ARBA" id="ARBA00022840"/>
    </source>
</evidence>
<keyword evidence="19" id="KW-0233">DNA recombination</keyword>
<evidence type="ECO:0000256" key="20">
    <source>
        <dbReference type="ARBA" id="ARBA00023268"/>
    </source>
</evidence>
<evidence type="ECO:0000313" key="25">
    <source>
        <dbReference type="EMBL" id="MBW0532630.1"/>
    </source>
</evidence>
<dbReference type="Pfam" id="PF00665">
    <property type="entry name" value="rve"/>
    <property type="match status" value="1"/>
</dbReference>
<dbReference type="Pfam" id="PF07727">
    <property type="entry name" value="RVT_2"/>
    <property type="match status" value="1"/>
</dbReference>
<dbReference type="OrthoDB" id="2013098at2759"/>
<evidence type="ECO:0000256" key="23">
    <source>
        <dbReference type="SAM" id="MobiDB-lite"/>
    </source>
</evidence>
<keyword evidence="10" id="KW-0255">Endonuclease</keyword>
<evidence type="ECO:0000256" key="18">
    <source>
        <dbReference type="ARBA" id="ARBA00023113"/>
    </source>
</evidence>
<dbReference type="Pfam" id="PF22936">
    <property type="entry name" value="Pol_BBD"/>
    <property type="match status" value="1"/>
</dbReference>
<protein>
    <recommendedName>
        <fullName evidence="24">Integrase catalytic domain-containing protein</fullName>
    </recommendedName>
</protein>
<dbReference type="InterPro" id="IPR012337">
    <property type="entry name" value="RNaseH-like_sf"/>
</dbReference>
<comment type="function">
    <text evidence="1">The aspartyl protease (PR) mediates the proteolytic cleavages of the Gag and Gag-Pol polyproteins after assembly of the VLP.</text>
</comment>
<reference evidence="25" key="1">
    <citation type="submission" date="2021-03" db="EMBL/GenBank/DDBJ databases">
        <title>Draft genome sequence of rust myrtle Austropuccinia psidii MF-1, a brazilian biotype.</title>
        <authorList>
            <person name="Quecine M.C."/>
            <person name="Pachon D.M.R."/>
            <person name="Bonatelli M.L."/>
            <person name="Correr F.H."/>
            <person name="Franceschini L.M."/>
            <person name="Leite T.F."/>
            <person name="Margarido G.R.A."/>
            <person name="Almeida C.A."/>
            <person name="Ferrarezi J.A."/>
            <person name="Labate C.A."/>
        </authorList>
    </citation>
    <scope>NUCLEOTIDE SEQUENCE</scope>
    <source>
        <strain evidence="25">MF-1</strain>
    </source>
</reference>
<sequence>PLLYFCPRAPVTEPSPPTQDLIIDCGATHHMFNQKNLFLSLTGIPPMKVSTGDSSSTLAAIGLGTVKLICHENPLILENCLFVPELNCNLGINNQQSNESKVFHSPGFSFPITGTSDLVTQTCDLNKAHLLPFKSHFEHASLPLDCVHIDLVGPITPQSVSRFRYFLTMVDQFTSFKITCFLKNKSDAFEEFLREKTSMENLHDRKLKRLVSDRGGEFLNHKFKALSEEHGFQHITSPAETPQHNGFAERANQLILVKTRCILNHSKLPKVYWAEAVRTATTLSNIVPTPSRNNKSPFSLWQGVPPWLKNIRTFGCQAIISLQKGHREWKFGPSGSEGILLGFENDNTSYRILRTLDKKVIVTRHVMFNEDVFPGIAGPSGELTVTWRASNWSADMVDEPHTAASGLVDEVRTDGPTPDGTASVVDEPHMPQEEVASAPTEAPASLPPSPRPRIKVIGPRHPTLITSDILEQNILLYSRRANALVTTTTNDPRTFRQALQSTNKDAWVIAINKELGSMANLGVWDVVDFDPRYKLVGTTWVFKTKQNHLGEVLEHKARLCAQGFTQSPGIDYEKTYSPTGRFNSLRTLIAFAATNSLSFHQIDVKSAFLNAPLKETVYLSIPQGLNLAKDRHFLRLRKAIYGLRQAPLAWYNRLKEWLIGTGFLVCISDPCVFYRGGDRPVWLYIHMDDIAIFGSDTSHFKSEISREFAIKDIGPAVLMLGVEVTHSAGGIGLDQQHFTDSLLFSYGMQDCKPVSTPLLPGKHLSPATEEEAMATATRPNLSHAVSSLSQFLENPGIRHWQSFLHVLRYLRGSPDLGLVYSKNSRHGIAAYSNADWGNCQVTRRSVTGYLATFNSFIVLWKTQKQPTVSLSTAEAEYKALCDLTSEILWLRQWAQECAIFHSVTPIPIYEDNQSCIKVANGDCNINNKRMKHVDIQLHFIKEAIRSSVIQLNYTPTSSMLADFLTKSVPFPALSRALCALGVLRLGVRGDVEIHLNTDQDDRHS</sequence>
<dbReference type="CDD" id="cd09272">
    <property type="entry name" value="RNase_HI_RT_Ty1"/>
    <property type="match status" value="1"/>
</dbReference>
<dbReference type="InterPro" id="IPR001584">
    <property type="entry name" value="Integrase_cat-core"/>
</dbReference>
<gene>
    <name evidence="25" type="ORF">O181_072345</name>
</gene>
<dbReference type="PANTHER" id="PTHR42648">
    <property type="entry name" value="TRANSPOSASE, PUTATIVE-RELATED"/>
    <property type="match status" value="1"/>
</dbReference>
<dbReference type="InterPro" id="IPR036397">
    <property type="entry name" value="RNaseH_sf"/>
</dbReference>
<evidence type="ECO:0000256" key="14">
    <source>
        <dbReference type="ARBA" id="ARBA00022884"/>
    </source>
</evidence>
<evidence type="ECO:0000256" key="7">
    <source>
        <dbReference type="ARBA" id="ARBA00022723"/>
    </source>
</evidence>
<keyword evidence="4" id="KW-0645">Protease</keyword>
<evidence type="ECO:0000256" key="10">
    <source>
        <dbReference type="ARBA" id="ARBA00022759"/>
    </source>
</evidence>
<keyword evidence="20" id="KW-0511">Multifunctional enzyme</keyword>
<keyword evidence="5" id="KW-0548">Nucleotidyltransferase</keyword>
<evidence type="ECO:0000256" key="19">
    <source>
        <dbReference type="ARBA" id="ARBA00023172"/>
    </source>
</evidence>
<evidence type="ECO:0000256" key="17">
    <source>
        <dbReference type="ARBA" id="ARBA00022932"/>
    </source>
</evidence>
<evidence type="ECO:0000256" key="1">
    <source>
        <dbReference type="ARBA" id="ARBA00002180"/>
    </source>
</evidence>
<keyword evidence="8" id="KW-0547">Nucleotide-binding</keyword>
<dbReference type="AlphaFoldDB" id="A0A9Q3IAY6"/>
<dbReference type="GO" id="GO:0015074">
    <property type="term" value="P:DNA integration"/>
    <property type="evidence" value="ECO:0007669"/>
    <property type="project" value="UniProtKB-KW"/>
</dbReference>
<dbReference type="GO" id="GO:0003723">
    <property type="term" value="F:RNA binding"/>
    <property type="evidence" value="ECO:0007669"/>
    <property type="project" value="UniProtKB-KW"/>
</dbReference>
<dbReference type="SUPFAM" id="SSF53098">
    <property type="entry name" value="Ribonuclease H-like"/>
    <property type="match status" value="1"/>
</dbReference>
<dbReference type="GO" id="GO:0006508">
    <property type="term" value="P:proteolysis"/>
    <property type="evidence" value="ECO:0007669"/>
    <property type="project" value="UniProtKB-KW"/>
</dbReference>
<dbReference type="Pfam" id="PF25597">
    <property type="entry name" value="SH3_retrovirus"/>
    <property type="match status" value="1"/>
</dbReference>
<dbReference type="GO" id="GO:0003887">
    <property type="term" value="F:DNA-directed DNA polymerase activity"/>
    <property type="evidence" value="ECO:0007669"/>
    <property type="project" value="UniProtKB-KW"/>
</dbReference>
<keyword evidence="14" id="KW-0694">RNA-binding</keyword>
<keyword evidence="3" id="KW-1188">Viral release from host cell</keyword>
<dbReference type="GO" id="GO:0005634">
    <property type="term" value="C:nucleus"/>
    <property type="evidence" value="ECO:0007669"/>
    <property type="project" value="UniProtKB-ARBA"/>
</dbReference>
<dbReference type="GO" id="GO:0003964">
    <property type="term" value="F:RNA-directed DNA polymerase activity"/>
    <property type="evidence" value="ECO:0007669"/>
    <property type="project" value="UniProtKB-KW"/>
</dbReference>
<evidence type="ECO:0000259" key="24">
    <source>
        <dbReference type="PROSITE" id="PS50994"/>
    </source>
</evidence>
<keyword evidence="17" id="KW-0808">Transferase</keyword>
<name>A0A9Q3IAY6_9BASI</name>
<evidence type="ECO:0000256" key="2">
    <source>
        <dbReference type="ARBA" id="ARBA00022578"/>
    </source>
</evidence>
<keyword evidence="18" id="KW-0917">Virion maturation</keyword>
<proteinExistence type="predicted"/>
<comment type="caution">
    <text evidence="25">The sequence shown here is derived from an EMBL/GenBank/DDBJ whole genome shotgun (WGS) entry which is preliminary data.</text>
</comment>
<evidence type="ECO:0000313" key="26">
    <source>
        <dbReference type="Proteomes" id="UP000765509"/>
    </source>
</evidence>
<dbReference type="InterPro" id="IPR054722">
    <property type="entry name" value="PolX-like_BBD"/>
</dbReference>
<comment type="catalytic activity">
    <reaction evidence="21">
        <text>DNA(n) + a 2'-deoxyribonucleoside 5'-triphosphate = DNA(n+1) + diphosphate</text>
        <dbReference type="Rhea" id="RHEA:22508"/>
        <dbReference type="Rhea" id="RHEA-COMP:17339"/>
        <dbReference type="Rhea" id="RHEA-COMP:17340"/>
        <dbReference type="ChEBI" id="CHEBI:33019"/>
        <dbReference type="ChEBI" id="CHEBI:61560"/>
        <dbReference type="ChEBI" id="CHEBI:173112"/>
        <dbReference type="EC" id="2.7.7.49"/>
    </reaction>
</comment>
<dbReference type="InterPro" id="IPR013103">
    <property type="entry name" value="RVT_2"/>
</dbReference>
<evidence type="ECO:0000256" key="5">
    <source>
        <dbReference type="ARBA" id="ARBA00022695"/>
    </source>
</evidence>
<keyword evidence="15" id="KW-0229">DNA integration</keyword>
<evidence type="ECO:0000256" key="3">
    <source>
        <dbReference type="ARBA" id="ARBA00022612"/>
    </source>
</evidence>
<evidence type="ECO:0000256" key="4">
    <source>
        <dbReference type="ARBA" id="ARBA00022670"/>
    </source>
</evidence>
<evidence type="ECO:0000256" key="16">
    <source>
        <dbReference type="ARBA" id="ARBA00022918"/>
    </source>
</evidence>
<dbReference type="GO" id="GO:0004519">
    <property type="term" value="F:endonuclease activity"/>
    <property type="evidence" value="ECO:0007669"/>
    <property type="project" value="UniProtKB-KW"/>
</dbReference>
<dbReference type="GO" id="GO:0005524">
    <property type="term" value="F:ATP binding"/>
    <property type="evidence" value="ECO:0007669"/>
    <property type="project" value="UniProtKB-KW"/>
</dbReference>
<keyword evidence="9" id="KW-0064">Aspartyl protease</keyword>
<organism evidence="25 26">
    <name type="scientific">Austropuccinia psidii MF-1</name>
    <dbReference type="NCBI Taxonomy" id="1389203"/>
    <lineage>
        <taxon>Eukaryota</taxon>
        <taxon>Fungi</taxon>
        <taxon>Dikarya</taxon>
        <taxon>Basidiomycota</taxon>
        <taxon>Pucciniomycotina</taxon>
        <taxon>Pucciniomycetes</taxon>
        <taxon>Pucciniales</taxon>
        <taxon>Sphaerophragmiaceae</taxon>
        <taxon>Austropuccinia</taxon>
    </lineage>
</organism>
<keyword evidence="12" id="KW-0067">ATP-binding</keyword>
<dbReference type="InterPro" id="IPR039537">
    <property type="entry name" value="Retrotran_Ty1/copia-like"/>
</dbReference>
<keyword evidence="6" id="KW-0540">Nuclease</keyword>
<dbReference type="InterPro" id="IPR057670">
    <property type="entry name" value="SH3_retrovirus"/>
</dbReference>